<gene>
    <name evidence="3" type="ORF">ACFOLH_00685</name>
</gene>
<dbReference type="Pfam" id="PF13559">
    <property type="entry name" value="DUF4129"/>
    <property type="match status" value="1"/>
</dbReference>
<dbReference type="PROSITE" id="PS51257">
    <property type="entry name" value="PROKAR_LIPOPROTEIN"/>
    <property type="match status" value="1"/>
</dbReference>
<feature type="domain" description="Protein-glutamine gamma-glutamyltransferase-like C-terminal" evidence="2">
    <location>
        <begin position="149"/>
        <end position="218"/>
    </location>
</feature>
<evidence type="ECO:0000313" key="4">
    <source>
        <dbReference type="Proteomes" id="UP001595685"/>
    </source>
</evidence>
<protein>
    <submittedName>
        <fullName evidence="3">DUF4129 domain-containing protein</fullName>
    </submittedName>
</protein>
<dbReference type="EMBL" id="JBHRWW010000001">
    <property type="protein sequence ID" value="MFC3686853.1"/>
    <property type="molecule type" value="Genomic_DNA"/>
</dbReference>
<evidence type="ECO:0000256" key="1">
    <source>
        <dbReference type="SAM" id="MobiDB-lite"/>
    </source>
</evidence>
<proteinExistence type="predicted"/>
<comment type="caution">
    <text evidence="3">The sequence shown here is derived from an EMBL/GenBank/DDBJ whole genome shotgun (WGS) entry which is preliminary data.</text>
</comment>
<dbReference type="InterPro" id="IPR025403">
    <property type="entry name" value="TgpA-like_C"/>
</dbReference>
<dbReference type="Proteomes" id="UP001595685">
    <property type="component" value="Unassembled WGS sequence"/>
</dbReference>
<evidence type="ECO:0000259" key="2">
    <source>
        <dbReference type="Pfam" id="PF13559"/>
    </source>
</evidence>
<accession>A0ABV7WAM0</accession>
<name>A0ABV7WAM0_9MICO</name>
<evidence type="ECO:0000313" key="3">
    <source>
        <dbReference type="EMBL" id="MFC3686853.1"/>
    </source>
</evidence>
<organism evidence="3 4">
    <name type="scientific">Aquipuribacter hungaricus</name>
    <dbReference type="NCBI Taxonomy" id="545624"/>
    <lineage>
        <taxon>Bacteria</taxon>
        <taxon>Bacillati</taxon>
        <taxon>Actinomycetota</taxon>
        <taxon>Actinomycetes</taxon>
        <taxon>Micrococcales</taxon>
        <taxon>Intrasporangiaceae</taxon>
        <taxon>Aquipuribacter</taxon>
    </lineage>
</organism>
<reference evidence="4" key="1">
    <citation type="journal article" date="2019" name="Int. J. Syst. Evol. Microbiol.">
        <title>The Global Catalogue of Microorganisms (GCM) 10K type strain sequencing project: providing services to taxonomists for standard genome sequencing and annotation.</title>
        <authorList>
            <consortium name="The Broad Institute Genomics Platform"/>
            <consortium name="The Broad Institute Genome Sequencing Center for Infectious Disease"/>
            <person name="Wu L."/>
            <person name="Ma J."/>
        </authorList>
    </citation>
    <scope>NUCLEOTIDE SEQUENCE [LARGE SCALE GENOMIC DNA]</scope>
    <source>
        <strain evidence="4">NCAIM B.02333</strain>
    </source>
</reference>
<dbReference type="RefSeq" id="WP_340292165.1">
    <property type="nucleotide sequence ID" value="NZ_JBBEOI010000061.1"/>
</dbReference>
<feature type="region of interest" description="Disordered" evidence="1">
    <location>
        <begin position="227"/>
        <end position="247"/>
    </location>
</feature>
<keyword evidence="4" id="KW-1185">Reference proteome</keyword>
<sequence>MRPRAWLPLALAAAGCLAAVLLAGALGPVTFSAGSPLDRFRLQTQPLDQRDPVEEAVVDIAPPPAQDASIPAEVVLSLAAVVVASALLARSLLRARGDAGAEDDPDDGSPVDGLPAVRPGALGAVAAAARDGLADLDGGGDATAAVLACWVGLEDAAARLGRGRTPTDTPTDVARRLLAAAPGLDPVLLDDLRRTYSRARHGGPAGPDDVRRARAALEDLLAVLSAAGPDRQVPGRAPSGRGQGAGS</sequence>